<dbReference type="AlphaFoldDB" id="A0A9D1RBJ5"/>
<reference evidence="1" key="2">
    <citation type="submission" date="2021-04" db="EMBL/GenBank/DDBJ databases">
        <authorList>
            <person name="Gilroy R."/>
        </authorList>
    </citation>
    <scope>NUCLEOTIDE SEQUENCE</scope>
    <source>
        <strain evidence="1">ChiSxjej1B13-11762</strain>
    </source>
</reference>
<gene>
    <name evidence="1" type="ORF">H9873_09520</name>
</gene>
<dbReference type="EMBL" id="DXGF01000165">
    <property type="protein sequence ID" value="HIW84549.1"/>
    <property type="molecule type" value="Genomic_DNA"/>
</dbReference>
<organism evidence="1 2">
    <name type="scientific">Candidatus Dorea gallistercoris</name>
    <dbReference type="NCBI Taxonomy" id="2838542"/>
    <lineage>
        <taxon>Bacteria</taxon>
        <taxon>Bacillati</taxon>
        <taxon>Bacillota</taxon>
        <taxon>Clostridia</taxon>
        <taxon>Lachnospirales</taxon>
        <taxon>Lachnospiraceae</taxon>
        <taxon>Dorea</taxon>
    </lineage>
</organism>
<dbReference type="Proteomes" id="UP000824263">
    <property type="component" value="Unassembled WGS sequence"/>
</dbReference>
<evidence type="ECO:0000313" key="2">
    <source>
        <dbReference type="Proteomes" id="UP000824263"/>
    </source>
</evidence>
<comment type="caution">
    <text evidence="1">The sequence shown here is derived from an EMBL/GenBank/DDBJ whole genome shotgun (WGS) entry which is preliminary data.</text>
</comment>
<sequence>MDSKKEIKLEESCLPALESGEYQISAYVDGGKLGRSQVEREVFRVEGPRFALDQGDVISVYPGEGTTGRYGNLLPHIVLGRKTLPWERSIAHEQKRRICRQTGPLPSKEPPWMFLLLLWEQEIVDVRQGKVTDLEHPPEGCFFPELLIEDEEREQECGYIDLPREIFEEVLPTEEELALLSHARRIRTAEGGETWVSILTGNRLPSVGKEGGRSRAYLISLEGFRGWESMLGEKRDIRLVVLHSWEFYAVEEPQGFLEICHGLQKGRLEASGSEGGELSRIKGNGYMPLPHQLRQGSRTVSFYRGPLTPEAEPLEEVREENWCADGWYRYDPEMGVFDVSYAAAWQLGRILALQDPSAAAGIQKARRAFRIRNQREQEKKALKKHQVSPGQGETAGKWLIRQLCENKEKLL</sequence>
<protein>
    <submittedName>
        <fullName evidence="1">Uncharacterized protein</fullName>
    </submittedName>
</protein>
<accession>A0A9D1RBJ5</accession>
<evidence type="ECO:0000313" key="1">
    <source>
        <dbReference type="EMBL" id="HIW84549.1"/>
    </source>
</evidence>
<proteinExistence type="predicted"/>
<name>A0A9D1RBJ5_9FIRM</name>
<reference evidence="1" key="1">
    <citation type="journal article" date="2021" name="PeerJ">
        <title>Extensive microbial diversity within the chicken gut microbiome revealed by metagenomics and culture.</title>
        <authorList>
            <person name="Gilroy R."/>
            <person name="Ravi A."/>
            <person name="Getino M."/>
            <person name="Pursley I."/>
            <person name="Horton D.L."/>
            <person name="Alikhan N.F."/>
            <person name="Baker D."/>
            <person name="Gharbi K."/>
            <person name="Hall N."/>
            <person name="Watson M."/>
            <person name="Adriaenssens E.M."/>
            <person name="Foster-Nyarko E."/>
            <person name="Jarju S."/>
            <person name="Secka A."/>
            <person name="Antonio M."/>
            <person name="Oren A."/>
            <person name="Chaudhuri R.R."/>
            <person name="La Ragione R."/>
            <person name="Hildebrand F."/>
            <person name="Pallen M.J."/>
        </authorList>
    </citation>
    <scope>NUCLEOTIDE SEQUENCE</scope>
    <source>
        <strain evidence="1">ChiSxjej1B13-11762</strain>
    </source>
</reference>